<protein>
    <submittedName>
        <fullName evidence="4">Ovule protein</fullName>
    </submittedName>
</protein>
<sequence length="118" mass="12752">MLGARLEDNMLDAIGNSASVGNVENELNVEESGHSELDYEKSTRRESDHQAKRVLEQEPSPEAVGEHNCASQKAVKATETSAVFASEEVGTNSHEVRSSRSDIKFMVSGLSENSEAVS</sequence>
<reference evidence="4" key="1">
    <citation type="submission" date="2016-06" db="UniProtKB">
        <authorList>
            <consortium name="WormBaseParasite"/>
        </authorList>
    </citation>
    <scope>IDENTIFICATION</scope>
</reference>
<evidence type="ECO:0000313" key="2">
    <source>
        <dbReference type="EMBL" id="VDM48526.1"/>
    </source>
</evidence>
<dbReference type="AlphaFoldDB" id="A0A183V8Y6"/>
<evidence type="ECO:0000313" key="4">
    <source>
        <dbReference type="WBParaSite" id="TCNE_0001720701-mRNA-1"/>
    </source>
</evidence>
<proteinExistence type="predicted"/>
<evidence type="ECO:0000256" key="1">
    <source>
        <dbReference type="SAM" id="MobiDB-lite"/>
    </source>
</evidence>
<accession>A0A183V8Y6</accession>
<keyword evidence="3" id="KW-1185">Reference proteome</keyword>
<evidence type="ECO:0000313" key="3">
    <source>
        <dbReference type="Proteomes" id="UP000050794"/>
    </source>
</evidence>
<organism evidence="3 4">
    <name type="scientific">Toxocara canis</name>
    <name type="common">Canine roundworm</name>
    <dbReference type="NCBI Taxonomy" id="6265"/>
    <lineage>
        <taxon>Eukaryota</taxon>
        <taxon>Metazoa</taxon>
        <taxon>Ecdysozoa</taxon>
        <taxon>Nematoda</taxon>
        <taxon>Chromadorea</taxon>
        <taxon>Rhabditida</taxon>
        <taxon>Spirurina</taxon>
        <taxon>Ascaridomorpha</taxon>
        <taxon>Ascaridoidea</taxon>
        <taxon>Toxocaridae</taxon>
        <taxon>Toxocara</taxon>
    </lineage>
</organism>
<reference evidence="2 3" key="2">
    <citation type="submission" date="2018-11" db="EMBL/GenBank/DDBJ databases">
        <authorList>
            <consortium name="Pathogen Informatics"/>
        </authorList>
    </citation>
    <scope>NUCLEOTIDE SEQUENCE [LARGE SCALE GENOMIC DNA]</scope>
</reference>
<name>A0A183V8Y6_TOXCA</name>
<dbReference type="EMBL" id="UYWY01024237">
    <property type="protein sequence ID" value="VDM48526.1"/>
    <property type="molecule type" value="Genomic_DNA"/>
</dbReference>
<gene>
    <name evidence="2" type="ORF">TCNE_LOCUS17205</name>
</gene>
<dbReference type="WBParaSite" id="TCNE_0001720701-mRNA-1">
    <property type="protein sequence ID" value="TCNE_0001720701-mRNA-1"/>
    <property type="gene ID" value="TCNE_0001720701"/>
</dbReference>
<feature type="region of interest" description="Disordered" evidence="1">
    <location>
        <begin position="24"/>
        <end position="73"/>
    </location>
</feature>
<feature type="compositionally biased region" description="Basic and acidic residues" evidence="1">
    <location>
        <begin position="31"/>
        <end position="56"/>
    </location>
</feature>
<dbReference type="Proteomes" id="UP000050794">
    <property type="component" value="Unassembled WGS sequence"/>
</dbReference>